<dbReference type="KEGG" id="cthr:CTHT_0072370"/>
<protein>
    <submittedName>
        <fullName evidence="1">Uncharacterized protein</fullName>
    </submittedName>
</protein>
<evidence type="ECO:0000313" key="1">
    <source>
        <dbReference type="EMBL" id="EGS17879.1"/>
    </source>
</evidence>
<organism evidence="2">
    <name type="scientific">Chaetomium thermophilum (strain DSM 1495 / CBS 144.50 / IMI 039719)</name>
    <name type="common">Thermochaetoides thermophila</name>
    <dbReference type="NCBI Taxonomy" id="759272"/>
    <lineage>
        <taxon>Eukaryota</taxon>
        <taxon>Fungi</taxon>
        <taxon>Dikarya</taxon>
        <taxon>Ascomycota</taxon>
        <taxon>Pezizomycotina</taxon>
        <taxon>Sordariomycetes</taxon>
        <taxon>Sordariomycetidae</taxon>
        <taxon>Sordariales</taxon>
        <taxon>Chaetomiaceae</taxon>
        <taxon>Thermochaetoides</taxon>
    </lineage>
</organism>
<dbReference type="GeneID" id="18261275"/>
<dbReference type="RefSeq" id="XP_006697497.1">
    <property type="nucleotide sequence ID" value="XM_006697434.1"/>
</dbReference>
<dbReference type="EMBL" id="GL988047">
    <property type="protein sequence ID" value="EGS17879.1"/>
    <property type="molecule type" value="Genomic_DNA"/>
</dbReference>
<dbReference type="AlphaFoldDB" id="G0SFW4"/>
<gene>
    <name evidence="1" type="ORF">CTHT_0072370</name>
</gene>
<dbReference type="Proteomes" id="UP000008066">
    <property type="component" value="Unassembled WGS sequence"/>
</dbReference>
<evidence type="ECO:0000313" key="2">
    <source>
        <dbReference type="Proteomes" id="UP000008066"/>
    </source>
</evidence>
<sequence length="95" mass="10619">MVLVPKDETLPKRLLILKDNQINEMTLAMIEQSSKPAVMGVLKNLQLRFPISLPLLILDSLEDSGVLLALHLRGNNIQQPVTLQHRLHLWPPAGA</sequence>
<name>G0SFW4_CHATD</name>
<proteinExistence type="predicted"/>
<accession>G0SFW4</accession>
<reference evidence="1 2" key="1">
    <citation type="journal article" date="2011" name="Cell">
        <title>Insight into structure and assembly of the nuclear pore complex by utilizing the genome of a eukaryotic thermophile.</title>
        <authorList>
            <person name="Amlacher S."/>
            <person name="Sarges P."/>
            <person name="Flemming D."/>
            <person name="van Noort V."/>
            <person name="Kunze R."/>
            <person name="Devos D.P."/>
            <person name="Arumugam M."/>
            <person name="Bork P."/>
            <person name="Hurt E."/>
        </authorList>
    </citation>
    <scope>NUCLEOTIDE SEQUENCE [LARGE SCALE GENOMIC DNA]</scope>
    <source>
        <strain evidence="2">DSM 1495 / CBS 144.50 / IMI 039719</strain>
    </source>
</reference>
<keyword evidence="2" id="KW-1185">Reference proteome</keyword>
<dbReference type="HOGENOM" id="CLU_2372597_0_0_1"/>